<dbReference type="VEuPathDB" id="FungiDB:ASPNIDRAFT2_1177183"/>
<comment type="similarity">
    <text evidence="1">Belongs to the gamma-glutamylcyclotransferase family.</text>
</comment>
<feature type="compositionally biased region" description="Pro residues" evidence="4">
    <location>
        <begin position="12"/>
        <end position="35"/>
    </location>
</feature>
<dbReference type="CDD" id="cd06661">
    <property type="entry name" value="GGCT_like"/>
    <property type="match status" value="1"/>
</dbReference>
<evidence type="ECO:0000256" key="4">
    <source>
        <dbReference type="SAM" id="MobiDB-lite"/>
    </source>
</evidence>
<dbReference type="EMBL" id="BCMY01000025">
    <property type="protein sequence ID" value="GAQ47103.1"/>
    <property type="molecule type" value="Genomic_DNA"/>
</dbReference>
<dbReference type="PANTHER" id="PTHR31544">
    <property type="entry name" value="AIG2-LIKE PROTEIN D"/>
    <property type="match status" value="1"/>
</dbReference>
<proteinExistence type="inferred from homology"/>
<comment type="caution">
    <text evidence="6">The sequence shown here is derived from an EMBL/GenBank/DDBJ whole genome shotgun (WGS) entry which is preliminary data.</text>
</comment>
<sequence>MQNKTPQTQEPAKPPLPPPPPPPEPYLTRKPPPTLLLPLTQDKKPLHPPPTFPIYYFFYGTLTSPAQVARILDLPEEPHLRKAEVTGYAIAKWGDYPALINGNEGQVVSGSAYLVKSEEEAGKLARNETNAYEVVDCLIFFKDGEQPDEASGKVFLYAGDAQALLERRFDRVLWGRQMGGGLGL</sequence>
<dbReference type="Proteomes" id="UP000068243">
    <property type="component" value="Unassembled WGS sequence"/>
</dbReference>
<accession>A0A124BYZ9</accession>
<feature type="domain" description="Gamma-glutamylcyclotransferase AIG2-like" evidence="5">
    <location>
        <begin position="56"/>
        <end position="159"/>
    </location>
</feature>
<protein>
    <recommendedName>
        <fullName evidence="3">Putative gamma-glutamylcyclotransferase</fullName>
    </recommendedName>
</protein>
<dbReference type="AlphaFoldDB" id="A0A124BYZ9"/>
<dbReference type="InterPro" id="IPR013024">
    <property type="entry name" value="GGCT-like"/>
</dbReference>
<dbReference type="Pfam" id="PF06094">
    <property type="entry name" value="GGACT"/>
    <property type="match status" value="1"/>
</dbReference>
<evidence type="ECO:0000313" key="6">
    <source>
        <dbReference type="EMBL" id="GAQ47103.1"/>
    </source>
</evidence>
<dbReference type="OrthoDB" id="3262926at2759"/>
<dbReference type="VEuPathDB" id="FungiDB:M747DRAFT_337834"/>
<feature type="compositionally biased region" description="Low complexity" evidence="4">
    <location>
        <begin position="1"/>
        <end position="11"/>
    </location>
</feature>
<organism evidence="6 7">
    <name type="scientific">Aspergillus niger</name>
    <dbReference type="NCBI Taxonomy" id="5061"/>
    <lineage>
        <taxon>Eukaryota</taxon>
        <taxon>Fungi</taxon>
        <taxon>Dikarya</taxon>
        <taxon>Ascomycota</taxon>
        <taxon>Pezizomycotina</taxon>
        <taxon>Eurotiomycetes</taxon>
        <taxon>Eurotiomycetidae</taxon>
        <taxon>Eurotiales</taxon>
        <taxon>Aspergillaceae</taxon>
        <taxon>Aspergillus</taxon>
        <taxon>Aspergillus subgen. Circumdati</taxon>
    </lineage>
</organism>
<dbReference type="SUPFAM" id="SSF110857">
    <property type="entry name" value="Gamma-glutamyl cyclotransferase-like"/>
    <property type="match status" value="1"/>
</dbReference>
<reference evidence="7" key="1">
    <citation type="journal article" date="2016" name="Genome Announc.">
        <title>Draft genome sequence of Aspergillus niger strain An76.</title>
        <authorList>
            <person name="Gong W."/>
            <person name="Cheng Z."/>
            <person name="Zhang H."/>
            <person name="Liu L."/>
            <person name="Gao P."/>
            <person name="Wang L."/>
        </authorList>
    </citation>
    <scope>NUCLEOTIDE SEQUENCE [LARGE SCALE GENOMIC DNA]</scope>
    <source>
        <strain evidence="7">An76</strain>
    </source>
</reference>
<dbReference type="VEuPathDB" id="FungiDB:An13g01780"/>
<dbReference type="Gene3D" id="3.10.490.10">
    <property type="entry name" value="Gamma-glutamyl cyclotransferase-like"/>
    <property type="match status" value="1"/>
</dbReference>
<gene>
    <name evidence="6" type="ORF">ABL_09764</name>
</gene>
<dbReference type="GO" id="GO:0016740">
    <property type="term" value="F:transferase activity"/>
    <property type="evidence" value="ECO:0007669"/>
    <property type="project" value="UniProtKB-KW"/>
</dbReference>
<evidence type="ECO:0000259" key="5">
    <source>
        <dbReference type="Pfam" id="PF06094"/>
    </source>
</evidence>
<dbReference type="InterPro" id="IPR009288">
    <property type="entry name" value="AIG2-like_dom"/>
</dbReference>
<dbReference type="OMA" id="YAIAKWG"/>
<evidence type="ECO:0000256" key="3">
    <source>
        <dbReference type="ARBA" id="ARBA00030602"/>
    </source>
</evidence>
<evidence type="ECO:0000256" key="2">
    <source>
        <dbReference type="ARBA" id="ARBA00022679"/>
    </source>
</evidence>
<dbReference type="InterPro" id="IPR045038">
    <property type="entry name" value="AIG2-like"/>
</dbReference>
<feature type="region of interest" description="Disordered" evidence="4">
    <location>
        <begin position="1"/>
        <end position="45"/>
    </location>
</feature>
<dbReference type="PANTHER" id="PTHR31544:SF4">
    <property type="entry name" value="GAMMA-GLUTAMYLCYCLOTRANSFERASE-RELATED"/>
    <property type="match status" value="1"/>
</dbReference>
<evidence type="ECO:0000313" key="7">
    <source>
        <dbReference type="Proteomes" id="UP000068243"/>
    </source>
</evidence>
<name>A0A124BYZ9_ASPNG</name>
<keyword evidence="2" id="KW-0808">Transferase</keyword>
<evidence type="ECO:0000256" key="1">
    <source>
        <dbReference type="ARBA" id="ARBA00008861"/>
    </source>
</evidence>
<dbReference type="InterPro" id="IPR036568">
    <property type="entry name" value="GGCT-like_sf"/>
</dbReference>
<dbReference type="VEuPathDB" id="FungiDB:ATCC64974_75640"/>